<dbReference type="OrthoDB" id="7198805at2"/>
<keyword evidence="3" id="KW-1185">Reference proteome</keyword>
<comment type="caution">
    <text evidence="2">The sequence shown here is derived from an EMBL/GenBank/DDBJ whole genome shotgun (WGS) entry which is preliminary data.</text>
</comment>
<dbReference type="Proteomes" id="UP000266568">
    <property type="component" value="Unassembled WGS sequence"/>
</dbReference>
<evidence type="ECO:0000313" key="3">
    <source>
        <dbReference type="Proteomes" id="UP000266568"/>
    </source>
</evidence>
<evidence type="ECO:0000256" key="1">
    <source>
        <dbReference type="SAM" id="Phobius"/>
    </source>
</evidence>
<dbReference type="RefSeq" id="WP_119037533.1">
    <property type="nucleotide sequence ID" value="NZ_QXDC01000005.1"/>
</dbReference>
<proteinExistence type="predicted"/>
<sequence length="429" mass="45489">MSDLAIGRHDTDDAIFAPRTVTLMLIVGVIGFVGALVLGAYTPDLRQADNGGEHALSRSAVGFAGIVRLASATGRNPHIIRRDSDWSDADLVIATPERAAVPVGGLTQTRLYKTTLMILPKWQTVEDERHSGWVRIKGLLPINEPEGVLAPAENFSMRRRGKGGQPLVNAPGVPDAIAFTAPRETQVIVDYKRAEGVDADADSEEGDDGEEGAAPPPFIPLITDGQGGTVLGRLGNLYILADPDLLDNAGMKEARNAASALALLDWINGEDATSIGFDVTLNGLGGSRSPLTLAFDPPFLAMTLALAAAALLLGWRARGRFGAPRPRDRAIAFGTRALVDNSAALVRKAGRARRLGGRYAAVIREQAVRGFGLSPRLKGPAIDAYLDDLGGETRFSDLASAAEGAEDNATMLAAARALHQWQRERLGDD</sequence>
<keyword evidence="1" id="KW-0812">Transmembrane</keyword>
<organism evidence="2 3">
    <name type="scientific">Hephaestia caeni</name>
    <dbReference type="NCBI Taxonomy" id="645617"/>
    <lineage>
        <taxon>Bacteria</taxon>
        <taxon>Pseudomonadati</taxon>
        <taxon>Pseudomonadota</taxon>
        <taxon>Alphaproteobacteria</taxon>
        <taxon>Sphingomonadales</taxon>
        <taxon>Sphingomonadaceae</taxon>
        <taxon>Hephaestia</taxon>
    </lineage>
</organism>
<gene>
    <name evidence="2" type="ORF">DFR49_4008</name>
</gene>
<reference evidence="2 3" key="1">
    <citation type="submission" date="2018-08" db="EMBL/GenBank/DDBJ databases">
        <title>Genomic Encyclopedia of Type Strains, Phase IV (KMG-IV): sequencing the most valuable type-strain genomes for metagenomic binning, comparative biology and taxonomic classification.</title>
        <authorList>
            <person name="Goeker M."/>
        </authorList>
    </citation>
    <scope>NUCLEOTIDE SEQUENCE [LARGE SCALE GENOMIC DNA]</scope>
    <source>
        <strain evidence="2 3">DSM 25527</strain>
    </source>
</reference>
<name>A0A397NM97_9SPHN</name>
<evidence type="ECO:0000313" key="2">
    <source>
        <dbReference type="EMBL" id="RIA36723.1"/>
    </source>
</evidence>
<evidence type="ECO:0008006" key="4">
    <source>
        <dbReference type="Google" id="ProtNLM"/>
    </source>
</evidence>
<dbReference type="EMBL" id="QXDC01000005">
    <property type="protein sequence ID" value="RIA36723.1"/>
    <property type="molecule type" value="Genomic_DNA"/>
</dbReference>
<dbReference type="AlphaFoldDB" id="A0A397NM97"/>
<keyword evidence="1" id="KW-0472">Membrane</keyword>
<feature type="transmembrane region" description="Helical" evidence="1">
    <location>
        <begin position="21"/>
        <end position="41"/>
    </location>
</feature>
<protein>
    <recommendedName>
        <fullName evidence="4">DUF4350 domain-containing protein</fullName>
    </recommendedName>
</protein>
<accession>A0A397NM97</accession>
<keyword evidence="1" id="KW-1133">Transmembrane helix</keyword>
<feature type="transmembrane region" description="Helical" evidence="1">
    <location>
        <begin position="299"/>
        <end position="317"/>
    </location>
</feature>